<gene>
    <name evidence="1" type="ORF">NBRC3278_3009</name>
</gene>
<sequence>MAIAQFDYTKWSARYPTLATYVNEGLGGALWDEAGLYLNNTDASPVQDVGRRGVLLGMITAHLAQLNLSAQQGGSDVVGRIASASEGSVSLSADMGPVTNAQAWWAQTKWGAAYWAATTFLRRARYVPGRPQPAWSWP</sequence>
<proteinExistence type="predicted"/>
<comment type="caution">
    <text evidence="1">The sequence shown here is derived from an EMBL/GenBank/DDBJ whole genome shotgun (WGS) entry which is preliminary data.</text>
</comment>
<dbReference type="EMBL" id="BDEV01000133">
    <property type="protein sequence ID" value="GCD63916.1"/>
    <property type="molecule type" value="Genomic_DNA"/>
</dbReference>
<keyword evidence="2" id="KW-1185">Reference proteome</keyword>
<dbReference type="RefSeq" id="WP_124297718.1">
    <property type="nucleotide sequence ID" value="NZ_BDEV01000133.1"/>
</dbReference>
<dbReference type="AlphaFoldDB" id="A0A401X7Z2"/>
<dbReference type="InterPro" id="IPR025127">
    <property type="entry name" value="DUF4054"/>
</dbReference>
<protein>
    <recommendedName>
        <fullName evidence="3">DUF4054 domain-containing protein</fullName>
    </recommendedName>
</protein>
<dbReference type="Pfam" id="PF13262">
    <property type="entry name" value="DUF4054"/>
    <property type="match status" value="1"/>
</dbReference>
<organism evidence="1 2">
    <name type="scientific">Acetobacter pasteurianus NBRC 3278</name>
    <dbReference type="NCBI Taxonomy" id="1226660"/>
    <lineage>
        <taxon>Bacteria</taxon>
        <taxon>Pseudomonadati</taxon>
        <taxon>Pseudomonadota</taxon>
        <taxon>Alphaproteobacteria</taxon>
        <taxon>Acetobacterales</taxon>
        <taxon>Acetobacteraceae</taxon>
        <taxon>Acetobacter</taxon>
    </lineage>
</organism>
<evidence type="ECO:0000313" key="1">
    <source>
        <dbReference type="EMBL" id="GCD63916.1"/>
    </source>
</evidence>
<reference evidence="1 2" key="1">
    <citation type="submission" date="2016-06" db="EMBL/GenBank/DDBJ databases">
        <title>Acetobacter pasteurianus NBRC 3278 whole genome sequencing project.</title>
        <authorList>
            <person name="Matsutani M."/>
            <person name="Shiwa Y."/>
            <person name="Okamoto-Kainuma A."/>
            <person name="Ishikawa M."/>
            <person name="Koizumi Y."/>
            <person name="Yoshikawa H."/>
            <person name="Yakushi T."/>
            <person name="Matsushita K."/>
        </authorList>
    </citation>
    <scope>NUCLEOTIDE SEQUENCE [LARGE SCALE GENOMIC DNA]</scope>
    <source>
        <strain evidence="1 2">NBRC 3278</strain>
    </source>
</reference>
<evidence type="ECO:0000313" key="2">
    <source>
        <dbReference type="Proteomes" id="UP000287385"/>
    </source>
</evidence>
<evidence type="ECO:0008006" key="3">
    <source>
        <dbReference type="Google" id="ProtNLM"/>
    </source>
</evidence>
<dbReference type="Proteomes" id="UP000287385">
    <property type="component" value="Unassembled WGS sequence"/>
</dbReference>
<accession>A0A401X7Z2</accession>
<name>A0A401X7Z2_ACEPA</name>